<comment type="similarity">
    <text evidence="1">Belongs to the GppA/Ppx family.</text>
</comment>
<dbReference type="Proteomes" id="UP000004431">
    <property type="component" value="Unassembled WGS sequence"/>
</dbReference>
<dbReference type="PANTHER" id="PTHR30005:SF0">
    <property type="entry name" value="RETROGRADE REGULATION PROTEIN 2"/>
    <property type="match status" value="1"/>
</dbReference>
<proteinExistence type="inferred from homology"/>
<dbReference type="Gene3D" id="3.30.420.40">
    <property type="match status" value="1"/>
</dbReference>
<sequence length="352" mass="38558">MAKIACIDIGTVTVRLGIFSTDTTPIVFEQRRSTICDLGKGFTDTGSLTPEAIARVLRCIDDYLVIMKDTQVEYATCILTAAARESSNVEPLISGLEQRGLIGQVIGGKTEGSLTFFGVCQDFMDDRILAVDNGGGSTELAVGRYTFDEEAGYRTQPVVTTNACHRVPMVERIMSLSIGCRRVSDRFGIYTDTTAAGAPKPECVQRAREYAHKQFSYAVDEEGILWLEPKHVIACGGTPTSLVAMKKQLVPYDPSQVHLHELTLDDIEELICRMSTMSLAELETWPGLQSKRASVIFSGAIILAELIRSMKFNSIIVSEHDLLTGLALCAAADYRNDFIPLPWKPGLASLHL</sequence>
<dbReference type="InterPro" id="IPR043129">
    <property type="entry name" value="ATPase_NBD"/>
</dbReference>
<evidence type="ECO:0000259" key="2">
    <source>
        <dbReference type="Pfam" id="PF02541"/>
    </source>
</evidence>
<protein>
    <submittedName>
        <fullName evidence="3">Ppx/GppA phosphatase family protein</fullName>
    </submittedName>
</protein>
<dbReference type="Gene3D" id="3.30.420.150">
    <property type="entry name" value="Exopolyphosphatase. Domain 2"/>
    <property type="match status" value="1"/>
</dbReference>
<comment type="caution">
    <text evidence="3">The sequence shown here is derived from an EMBL/GenBank/DDBJ whole genome shotgun (WGS) entry which is preliminary data.</text>
</comment>
<name>A0ABN0AZL9_9ACTN</name>
<gene>
    <name evidence="3" type="ORF">HMPREF9248_0376</name>
</gene>
<dbReference type="SUPFAM" id="SSF53067">
    <property type="entry name" value="Actin-like ATPase domain"/>
    <property type="match status" value="2"/>
</dbReference>
<evidence type="ECO:0000313" key="4">
    <source>
        <dbReference type="Proteomes" id="UP000004431"/>
    </source>
</evidence>
<reference evidence="3 4" key="1">
    <citation type="submission" date="2010-08" db="EMBL/GenBank/DDBJ databases">
        <authorList>
            <person name="Durkin A.S."/>
            <person name="Madupu R."/>
            <person name="Torralba M."/>
            <person name="Gillis M."/>
            <person name="Methe B."/>
            <person name="Sutton G."/>
            <person name="Nelson K.E."/>
        </authorList>
    </citation>
    <scope>NUCLEOTIDE SEQUENCE [LARGE SCALE GENOMIC DNA]</scope>
    <source>
        <strain evidence="3 4">PB189-T1-4</strain>
    </source>
</reference>
<dbReference type="RefSeq" id="WP_006304296.1">
    <property type="nucleotide sequence ID" value="NZ_AEDQ01000022.1"/>
</dbReference>
<keyword evidence="4" id="KW-1185">Reference proteome</keyword>
<dbReference type="InterPro" id="IPR050273">
    <property type="entry name" value="GppA/Ppx_hydrolase"/>
</dbReference>
<feature type="domain" description="Ppx/GppA phosphatase N-terminal" evidence="2">
    <location>
        <begin position="31"/>
        <end position="322"/>
    </location>
</feature>
<evidence type="ECO:0000256" key="1">
    <source>
        <dbReference type="ARBA" id="ARBA00007125"/>
    </source>
</evidence>
<accession>A0ABN0AZL9</accession>
<dbReference type="InterPro" id="IPR003695">
    <property type="entry name" value="Ppx_GppA_N"/>
</dbReference>
<organism evidence="3 4">
    <name type="scientific">Fannyhessea vaginae PB189-T1-4</name>
    <dbReference type="NCBI Taxonomy" id="866774"/>
    <lineage>
        <taxon>Bacteria</taxon>
        <taxon>Bacillati</taxon>
        <taxon>Actinomycetota</taxon>
        <taxon>Coriobacteriia</taxon>
        <taxon>Coriobacteriales</taxon>
        <taxon>Atopobiaceae</taxon>
        <taxon>Fannyhessea</taxon>
    </lineage>
</organism>
<dbReference type="EMBL" id="AEDQ01000022">
    <property type="protein sequence ID" value="EFL43994.1"/>
    <property type="molecule type" value="Genomic_DNA"/>
</dbReference>
<evidence type="ECO:0000313" key="3">
    <source>
        <dbReference type="EMBL" id="EFL43994.1"/>
    </source>
</evidence>
<dbReference type="Pfam" id="PF02541">
    <property type="entry name" value="Ppx-GppA"/>
    <property type="match status" value="1"/>
</dbReference>
<dbReference type="PANTHER" id="PTHR30005">
    <property type="entry name" value="EXOPOLYPHOSPHATASE"/>
    <property type="match status" value="1"/>
</dbReference>